<evidence type="ECO:0000313" key="2">
    <source>
        <dbReference type="Proteomes" id="UP000429980"/>
    </source>
</evidence>
<dbReference type="Proteomes" id="UP000429980">
    <property type="component" value="Unassembled WGS sequence"/>
</dbReference>
<reference evidence="1 2" key="1">
    <citation type="submission" date="2019-06" db="EMBL/GenBank/DDBJ databases">
        <title>Genome sequence analysis of &gt;100 Bacillus licheniformis strains suggests intrinsic resistance to this species.</title>
        <authorList>
            <person name="Wels M."/>
            <person name="Siezen R.J."/>
            <person name="Johansen E."/>
            <person name="Stuer-Lauridsen B."/>
            <person name="Bjerre K."/>
            <person name="Nielsen B.K.K."/>
        </authorList>
    </citation>
    <scope>NUCLEOTIDE SEQUENCE [LARGE SCALE GENOMIC DNA]</scope>
    <source>
        <strain evidence="1 2">BAC-15381</strain>
    </source>
</reference>
<comment type="caution">
    <text evidence="1">The sequence shown here is derived from an EMBL/GenBank/DDBJ whole genome shotgun (WGS) entry which is preliminary data.</text>
</comment>
<name>A0ABY3FYF8_9BACI</name>
<organism evidence="1 2">
    <name type="scientific">Bacillus paralicheniformis</name>
    <dbReference type="NCBI Taxonomy" id="1648923"/>
    <lineage>
        <taxon>Bacteria</taxon>
        <taxon>Bacillati</taxon>
        <taxon>Bacillota</taxon>
        <taxon>Bacilli</taxon>
        <taxon>Bacillales</taxon>
        <taxon>Bacillaceae</taxon>
        <taxon>Bacillus</taxon>
    </lineage>
</organism>
<accession>A0ABY3FYF8</accession>
<dbReference type="EMBL" id="NILF01000022">
    <property type="protein sequence ID" value="TWL41808.1"/>
    <property type="molecule type" value="Genomic_DNA"/>
</dbReference>
<proteinExistence type="predicted"/>
<evidence type="ECO:0000313" key="1">
    <source>
        <dbReference type="EMBL" id="TWL41808.1"/>
    </source>
</evidence>
<protein>
    <submittedName>
        <fullName evidence="1">Uncharacterized protein</fullName>
    </submittedName>
</protein>
<keyword evidence="2" id="KW-1185">Reference proteome</keyword>
<sequence>MRKTKTINTEILSAFATRRLFILEKNPASCQAFVSCWLFGGRGDPYYTLIQLLQGKI</sequence>
<gene>
    <name evidence="1" type="ORF">CHCC15381_3977</name>
</gene>